<organism evidence="2 3">
    <name type="scientific">Novibacillus thermophilus</name>
    <dbReference type="NCBI Taxonomy" id="1471761"/>
    <lineage>
        <taxon>Bacteria</taxon>
        <taxon>Bacillati</taxon>
        <taxon>Bacillota</taxon>
        <taxon>Bacilli</taxon>
        <taxon>Bacillales</taxon>
        <taxon>Thermoactinomycetaceae</taxon>
        <taxon>Novibacillus</taxon>
    </lineage>
</organism>
<reference evidence="2 3" key="1">
    <citation type="journal article" date="2015" name="Int. J. Syst. Evol. Microbiol.">
        <title>Novibacillus thermophilus gen. nov., sp. nov., a Gram-staining-negative and moderately thermophilic member of the family Thermoactinomycetaceae.</title>
        <authorList>
            <person name="Yang G."/>
            <person name="Chen J."/>
            <person name="Zhou S."/>
        </authorList>
    </citation>
    <scope>NUCLEOTIDE SEQUENCE [LARGE SCALE GENOMIC DNA]</scope>
    <source>
        <strain evidence="2 3">SG-1</strain>
    </source>
</reference>
<feature type="transmembrane region" description="Helical" evidence="1">
    <location>
        <begin position="65"/>
        <end position="85"/>
    </location>
</feature>
<keyword evidence="3" id="KW-1185">Reference proteome</keyword>
<keyword evidence="1" id="KW-0472">Membrane</keyword>
<dbReference type="STRING" id="1471761.B0W44_07895"/>
<evidence type="ECO:0000313" key="3">
    <source>
        <dbReference type="Proteomes" id="UP000188603"/>
    </source>
</evidence>
<evidence type="ECO:0000313" key="2">
    <source>
        <dbReference type="EMBL" id="AQS55726.1"/>
    </source>
</evidence>
<evidence type="ECO:0000256" key="1">
    <source>
        <dbReference type="SAM" id="Phobius"/>
    </source>
</evidence>
<dbReference type="OrthoDB" id="1796359at2"/>
<name>A0A1U9K6U0_9BACL</name>
<gene>
    <name evidence="2" type="ORF">B0W44_07895</name>
</gene>
<sequence length="118" mass="13424">MAGLLIIVGYNVIIRDLGETTSLWWGWDGGEYRYHPLNVYRLVMLVPFSIWLLRRWRQLTPGHVSGWVFISVGMAYTLSSFLDFSTNDLVAGLTTEQWLGLALIVAGWGLQLLLPKKL</sequence>
<keyword evidence="1" id="KW-1133">Transmembrane helix</keyword>
<feature type="transmembrane region" description="Helical" evidence="1">
    <location>
        <begin position="34"/>
        <end position="53"/>
    </location>
</feature>
<dbReference type="EMBL" id="CP019699">
    <property type="protein sequence ID" value="AQS55726.1"/>
    <property type="molecule type" value="Genomic_DNA"/>
</dbReference>
<dbReference type="Proteomes" id="UP000188603">
    <property type="component" value="Chromosome"/>
</dbReference>
<feature type="transmembrane region" description="Helical" evidence="1">
    <location>
        <begin position="97"/>
        <end position="114"/>
    </location>
</feature>
<dbReference type="KEGG" id="ntr:B0W44_07895"/>
<protein>
    <submittedName>
        <fullName evidence="2">Uncharacterized protein</fullName>
    </submittedName>
</protein>
<dbReference type="AlphaFoldDB" id="A0A1U9K6U0"/>
<accession>A0A1U9K6U0</accession>
<keyword evidence="1" id="KW-0812">Transmembrane</keyword>
<proteinExistence type="predicted"/>